<dbReference type="AlphaFoldDB" id="Q30UY8"/>
<evidence type="ECO:0000259" key="10">
    <source>
        <dbReference type="PROSITE" id="PS50110"/>
    </source>
</evidence>
<protein>
    <recommendedName>
        <fullName evidence="2">histidine kinase</fullName>
        <ecNumber evidence="2">2.7.13.3</ecNumber>
    </recommendedName>
</protein>
<sequence length="653" mass="72132">MSHSILLVDDEEGIRTVLGLSLADAGYNVSVAATGEEALRLFDQSRPDIILTDIKMPGLSGLDLLKRVKNIAPDVEVIMITGHGDMQLAIQSLKQDATDFITKPINDDVLEIALNRAHERISMRNQLREYTENLENKVREQSARLVEAERQLAAQQMMDGFSVGLKALLNAMDSTLGGVFNELPCFVAVHSRYLEIIAANDLYREKLGNLVGHQSWEAYYGRDKDSNGCPVLTAIREGRGSRTEEMLVDKTGKGIPVLVHTAPILDNDGEVELVLEISVDTSEARRLHEELRLTRHRYGQLFDEAPCYITVQDKQFRVVEANRRFREDFGDAVGGFCHEVFVHRQTPCTGCPVQRTFNDGQPHQYETVVTSRSGEQYNVLVWTAPLRDAAGNITEVMEMSTNITELRKLQDRLSNLGLLLGSTAHGIKGLLTALDGGIYRLGSGLERNNTERVHDSYEDIRHLTDRLRKMVLDLLYYAKKRELNWEVVLASHFAPEVAALVRPKAEAQKVRFTIEVAPDAGTFEADAGALSSAFVNLLENAVEACTADRTPDKKHAVHMAVSGLPDRVEFCITDNGVGMDRETREKLFTLFFSSKGAAGTGIGLFVASQTVQQHGGSISVGSEPGKGTTFVITLPRTLPDSAKSEPRHPAPAT</sequence>
<dbReference type="SMART" id="SM00448">
    <property type="entry name" value="REC"/>
    <property type="match status" value="1"/>
</dbReference>
<keyword evidence="13" id="KW-1185">Reference proteome</keyword>
<keyword evidence="8" id="KW-0175">Coiled coil</keyword>
<dbReference type="Pfam" id="PF00072">
    <property type="entry name" value="Response_reg"/>
    <property type="match status" value="1"/>
</dbReference>
<dbReference type="STRING" id="207559.Dde_3715"/>
<dbReference type="InterPro" id="IPR001789">
    <property type="entry name" value="Sig_transdc_resp-reg_receiver"/>
</dbReference>
<dbReference type="InterPro" id="IPR003594">
    <property type="entry name" value="HATPase_dom"/>
</dbReference>
<reference evidence="12 13" key="1">
    <citation type="journal article" date="2011" name="J. Bacteriol.">
        <title>Complete genome sequence and updated annotation of Desulfovibrio alaskensis G20.</title>
        <authorList>
            <person name="Hauser L.J."/>
            <person name="Land M.L."/>
            <person name="Brown S.D."/>
            <person name="Larimer F."/>
            <person name="Keller K.L."/>
            <person name="Rapp-Giles B.J."/>
            <person name="Price M.N."/>
            <person name="Lin M."/>
            <person name="Bruce D.C."/>
            <person name="Detter J.C."/>
            <person name="Tapia R."/>
            <person name="Han C.S."/>
            <person name="Goodwin L.A."/>
            <person name="Cheng J.F."/>
            <person name="Pitluck S."/>
            <person name="Copeland A."/>
            <person name="Lucas S."/>
            <person name="Nolan M."/>
            <person name="Lapidus A.L."/>
            <person name="Palumbo A.V."/>
            <person name="Wall J.D."/>
        </authorList>
    </citation>
    <scope>NUCLEOTIDE SEQUENCE [LARGE SCALE GENOMIC DNA]</scope>
    <source>
        <strain evidence="13">ATCC BAA 1058 / DSM 17464 / G20</strain>
    </source>
</reference>
<dbReference type="HOGENOM" id="CLU_000445_114_72_7"/>
<keyword evidence="3 7" id="KW-0597">Phosphoprotein</keyword>
<dbReference type="EMBL" id="CP000112">
    <property type="protein sequence ID" value="ABB40508.1"/>
    <property type="molecule type" value="Genomic_DNA"/>
</dbReference>
<evidence type="ECO:0000256" key="4">
    <source>
        <dbReference type="ARBA" id="ARBA00023012"/>
    </source>
</evidence>
<dbReference type="InterPro" id="IPR036097">
    <property type="entry name" value="HisK_dim/P_sf"/>
</dbReference>
<evidence type="ECO:0000256" key="2">
    <source>
        <dbReference type="ARBA" id="ARBA00012438"/>
    </source>
</evidence>
<dbReference type="InterPro" id="IPR000700">
    <property type="entry name" value="PAS-assoc_C"/>
</dbReference>
<feature type="domain" description="PAC" evidence="11">
    <location>
        <begin position="363"/>
        <end position="415"/>
    </location>
</feature>
<feature type="domain" description="PAC" evidence="11">
    <location>
        <begin position="241"/>
        <end position="293"/>
    </location>
</feature>
<name>Q30UY8_OLEA2</name>
<evidence type="ECO:0000256" key="3">
    <source>
        <dbReference type="ARBA" id="ARBA00022553"/>
    </source>
</evidence>
<evidence type="ECO:0000256" key="5">
    <source>
        <dbReference type="ARBA" id="ARBA00023015"/>
    </source>
</evidence>
<dbReference type="Gene3D" id="3.30.450.20">
    <property type="entry name" value="PAS domain"/>
    <property type="match status" value="2"/>
</dbReference>
<dbReference type="InterPro" id="IPR000014">
    <property type="entry name" value="PAS"/>
</dbReference>
<dbReference type="InterPro" id="IPR035965">
    <property type="entry name" value="PAS-like_dom_sf"/>
</dbReference>
<dbReference type="PROSITE" id="PS50110">
    <property type="entry name" value="RESPONSE_REGULATORY"/>
    <property type="match status" value="1"/>
</dbReference>
<dbReference type="InterPro" id="IPR001610">
    <property type="entry name" value="PAC"/>
</dbReference>
<dbReference type="Pfam" id="PF02518">
    <property type="entry name" value="HATPase_c"/>
    <property type="match status" value="1"/>
</dbReference>
<dbReference type="SUPFAM" id="SSF55874">
    <property type="entry name" value="ATPase domain of HSP90 chaperone/DNA topoisomerase II/histidine kinase"/>
    <property type="match status" value="1"/>
</dbReference>
<keyword evidence="6" id="KW-0804">Transcription</keyword>
<dbReference type="FunFam" id="3.40.50.2300:FF:000018">
    <property type="entry name" value="DNA-binding transcriptional regulator NtrC"/>
    <property type="match status" value="1"/>
</dbReference>
<dbReference type="Gene3D" id="3.40.50.2300">
    <property type="match status" value="1"/>
</dbReference>
<proteinExistence type="predicted"/>
<organism evidence="12 13">
    <name type="scientific">Oleidesulfovibrio alaskensis (strain ATCC BAA-1058 / DSM 17464 / G20)</name>
    <name type="common">Desulfovibrio alaskensis</name>
    <dbReference type="NCBI Taxonomy" id="207559"/>
    <lineage>
        <taxon>Bacteria</taxon>
        <taxon>Pseudomonadati</taxon>
        <taxon>Thermodesulfobacteriota</taxon>
        <taxon>Desulfovibrionia</taxon>
        <taxon>Desulfovibrionales</taxon>
        <taxon>Desulfovibrionaceae</taxon>
        <taxon>Oleidesulfovibrio</taxon>
    </lineage>
</organism>
<dbReference type="EC" id="2.7.13.3" evidence="2"/>
<gene>
    <name evidence="12" type="ordered locus">Dde_3715</name>
</gene>
<dbReference type="PRINTS" id="PR00344">
    <property type="entry name" value="BCTRLSENSOR"/>
</dbReference>
<feature type="modified residue" description="4-aspartylphosphate" evidence="7">
    <location>
        <position position="53"/>
    </location>
</feature>
<feature type="coiled-coil region" evidence="8">
    <location>
        <begin position="120"/>
        <end position="158"/>
    </location>
</feature>
<keyword evidence="5" id="KW-0805">Transcription regulation</keyword>
<dbReference type="Pfam" id="PF08448">
    <property type="entry name" value="PAS_4"/>
    <property type="match status" value="2"/>
</dbReference>
<evidence type="ECO:0000313" key="13">
    <source>
        <dbReference type="Proteomes" id="UP000002710"/>
    </source>
</evidence>
<dbReference type="KEGG" id="dde:Dde_3715"/>
<evidence type="ECO:0000256" key="7">
    <source>
        <dbReference type="PROSITE-ProRule" id="PRU00169"/>
    </source>
</evidence>
<dbReference type="GO" id="GO:0000155">
    <property type="term" value="F:phosphorelay sensor kinase activity"/>
    <property type="evidence" value="ECO:0007669"/>
    <property type="project" value="InterPro"/>
</dbReference>
<feature type="domain" description="Histidine kinase" evidence="9">
    <location>
        <begin position="422"/>
        <end position="638"/>
    </location>
</feature>
<comment type="catalytic activity">
    <reaction evidence="1">
        <text>ATP + protein L-histidine = ADP + protein N-phospho-L-histidine.</text>
        <dbReference type="EC" id="2.7.13.3"/>
    </reaction>
</comment>
<dbReference type="Gene3D" id="3.30.565.10">
    <property type="entry name" value="Histidine kinase-like ATPase, C-terminal domain"/>
    <property type="match status" value="1"/>
</dbReference>
<dbReference type="Proteomes" id="UP000002710">
    <property type="component" value="Chromosome"/>
</dbReference>
<feature type="domain" description="Response regulatory" evidence="10">
    <location>
        <begin position="4"/>
        <end position="118"/>
    </location>
</feature>
<dbReference type="PANTHER" id="PTHR43547:SF2">
    <property type="entry name" value="HYBRID SIGNAL TRANSDUCTION HISTIDINE KINASE C"/>
    <property type="match status" value="1"/>
</dbReference>
<dbReference type="SUPFAM" id="SSF55785">
    <property type="entry name" value="PYP-like sensor domain (PAS domain)"/>
    <property type="match status" value="2"/>
</dbReference>
<dbReference type="SMART" id="SM00387">
    <property type="entry name" value="HATPase_c"/>
    <property type="match status" value="1"/>
</dbReference>
<keyword evidence="12" id="KW-0418">Kinase</keyword>
<evidence type="ECO:0000256" key="8">
    <source>
        <dbReference type="SAM" id="Coils"/>
    </source>
</evidence>
<dbReference type="PANTHER" id="PTHR43547">
    <property type="entry name" value="TWO-COMPONENT HISTIDINE KINASE"/>
    <property type="match status" value="1"/>
</dbReference>
<evidence type="ECO:0000259" key="11">
    <source>
        <dbReference type="PROSITE" id="PS50113"/>
    </source>
</evidence>
<dbReference type="eggNOG" id="COG2204">
    <property type="taxonomic scope" value="Bacteria"/>
</dbReference>
<dbReference type="InterPro" id="IPR005467">
    <property type="entry name" value="His_kinase_dom"/>
</dbReference>
<dbReference type="RefSeq" id="WP_011369377.1">
    <property type="nucleotide sequence ID" value="NC_007519.1"/>
</dbReference>
<dbReference type="PROSITE" id="PS50109">
    <property type="entry name" value="HIS_KIN"/>
    <property type="match status" value="1"/>
</dbReference>
<evidence type="ECO:0000256" key="1">
    <source>
        <dbReference type="ARBA" id="ARBA00000085"/>
    </source>
</evidence>
<keyword evidence="4" id="KW-0902">Two-component regulatory system</keyword>
<dbReference type="SUPFAM" id="SSF47384">
    <property type="entry name" value="Homodimeric domain of signal transducing histidine kinase"/>
    <property type="match status" value="1"/>
</dbReference>
<dbReference type="NCBIfam" id="TIGR00229">
    <property type="entry name" value="sensory_box"/>
    <property type="match status" value="1"/>
</dbReference>
<evidence type="ECO:0000259" key="9">
    <source>
        <dbReference type="PROSITE" id="PS50109"/>
    </source>
</evidence>
<dbReference type="eggNOG" id="COG4191">
    <property type="taxonomic scope" value="Bacteria"/>
</dbReference>
<dbReference type="InterPro" id="IPR011006">
    <property type="entry name" value="CheY-like_superfamily"/>
</dbReference>
<evidence type="ECO:0000256" key="6">
    <source>
        <dbReference type="ARBA" id="ARBA00023163"/>
    </source>
</evidence>
<accession>Q30UY8</accession>
<keyword evidence="12" id="KW-0808">Transferase</keyword>
<dbReference type="PROSITE" id="PS50113">
    <property type="entry name" value="PAC"/>
    <property type="match status" value="2"/>
</dbReference>
<dbReference type="SUPFAM" id="SSF52172">
    <property type="entry name" value="CheY-like"/>
    <property type="match status" value="1"/>
</dbReference>
<dbReference type="InterPro" id="IPR004358">
    <property type="entry name" value="Sig_transdc_His_kin-like_C"/>
</dbReference>
<dbReference type="InterPro" id="IPR036890">
    <property type="entry name" value="HATPase_C_sf"/>
</dbReference>
<dbReference type="InterPro" id="IPR013656">
    <property type="entry name" value="PAS_4"/>
</dbReference>
<evidence type="ECO:0000313" key="12">
    <source>
        <dbReference type="EMBL" id="ABB40508.1"/>
    </source>
</evidence>
<dbReference type="SMART" id="SM00086">
    <property type="entry name" value="PAC"/>
    <property type="match status" value="2"/>
</dbReference>